<evidence type="ECO:0000313" key="1">
    <source>
        <dbReference type="EMBL" id="CAK0799477.1"/>
    </source>
</evidence>
<dbReference type="PANTHER" id="PTHR13271">
    <property type="entry name" value="UNCHARACTERIZED PUTATIVE METHYLTRANSFERASE"/>
    <property type="match status" value="1"/>
</dbReference>
<organism evidence="1 2">
    <name type="scientific">Prorocentrum cordatum</name>
    <dbReference type="NCBI Taxonomy" id="2364126"/>
    <lineage>
        <taxon>Eukaryota</taxon>
        <taxon>Sar</taxon>
        <taxon>Alveolata</taxon>
        <taxon>Dinophyceae</taxon>
        <taxon>Prorocentrales</taxon>
        <taxon>Prorocentraceae</taxon>
        <taxon>Prorocentrum</taxon>
    </lineage>
</organism>
<dbReference type="SUPFAM" id="SSF82199">
    <property type="entry name" value="SET domain"/>
    <property type="match status" value="1"/>
</dbReference>
<keyword evidence="2" id="KW-1185">Reference proteome</keyword>
<proteinExistence type="predicted"/>
<name>A0ABN9Q1I1_9DINO</name>
<evidence type="ECO:0008006" key="3">
    <source>
        <dbReference type="Google" id="ProtNLM"/>
    </source>
</evidence>
<accession>A0ABN9Q1I1</accession>
<dbReference type="InterPro" id="IPR050600">
    <property type="entry name" value="SETD3_SETD6_MTase"/>
</dbReference>
<dbReference type="Proteomes" id="UP001189429">
    <property type="component" value="Unassembled WGS sequence"/>
</dbReference>
<sequence>MNHDSRTTTKLDLSPLSGCWELRSGSAVAAGSEVTISYGKKSNDTLLLQHGFVEEDNPHEEILLPMPGAYWMKNEAKGVKSMRGKDGKAMDVKFSRKGKAMPMEEGKFRVKESLWDWIVEWQNGPPPSWTDDPRTFGRVCIETLDGELAQRFQQSADGAILESLESRATAELLLQWRREKRRLLGEAIAKYAKYRDLEAEVDDETRRNPLRSFFVPFLQGVSVRCLPRQVSRVAVHRPSAASWLT</sequence>
<comment type="caution">
    <text evidence="1">The sequence shown here is derived from an EMBL/GenBank/DDBJ whole genome shotgun (WGS) entry which is preliminary data.</text>
</comment>
<dbReference type="EMBL" id="CAUYUJ010002160">
    <property type="protein sequence ID" value="CAK0799477.1"/>
    <property type="molecule type" value="Genomic_DNA"/>
</dbReference>
<protein>
    <recommendedName>
        <fullName evidence="3">SET domain-containing protein</fullName>
    </recommendedName>
</protein>
<evidence type="ECO:0000313" key="2">
    <source>
        <dbReference type="Proteomes" id="UP001189429"/>
    </source>
</evidence>
<dbReference type="Gene3D" id="3.90.1410.10">
    <property type="entry name" value="set domain protein methyltransferase, domain 1"/>
    <property type="match status" value="1"/>
</dbReference>
<reference evidence="1" key="1">
    <citation type="submission" date="2023-10" db="EMBL/GenBank/DDBJ databases">
        <authorList>
            <person name="Chen Y."/>
            <person name="Shah S."/>
            <person name="Dougan E. K."/>
            <person name="Thang M."/>
            <person name="Chan C."/>
        </authorList>
    </citation>
    <scope>NUCLEOTIDE SEQUENCE [LARGE SCALE GENOMIC DNA]</scope>
</reference>
<dbReference type="InterPro" id="IPR046341">
    <property type="entry name" value="SET_dom_sf"/>
</dbReference>
<gene>
    <name evidence="1" type="ORF">PCOR1329_LOCUS7928</name>
</gene>